<evidence type="ECO:0000256" key="6">
    <source>
        <dbReference type="ARBA" id="ARBA00022833"/>
    </source>
</evidence>
<gene>
    <name evidence="9" type="primary">ytjP</name>
    <name evidence="9" type="ORF">CCDG5_1560</name>
</gene>
<dbReference type="SUPFAM" id="SSF55031">
    <property type="entry name" value="Bacterial exopeptidase dimerisation domain"/>
    <property type="match status" value="1"/>
</dbReference>
<dbReference type="GO" id="GO:0008237">
    <property type="term" value="F:metallopeptidase activity"/>
    <property type="evidence" value="ECO:0007669"/>
    <property type="project" value="UniProtKB-KW"/>
</dbReference>
<sequence length="458" mass="49908">MKNIGSQIQKYKEELLEDVIRLVNIKSCREEAKEGMPFGEGPAKALEFCLNLAESMGFKVKNVGGRAGHIEYGEGEKLVGVLAHCDVVPAGDGWTKDPFCAERVGNRIYGRGTMDDKGPAISAIYCLKALKDLNIKPNKRIRVIIGASEEQGMEDMEYYFAHEEMPDLAFSPDSEYPICNCEKGILHIEFKTPKNDGSVLSFKSGTAANIVPVQAKAQININDKNAVEKAAADFKDKKCRFEFADDGSNLAISCFGKAAHASTPEEGINAAGEAVILLCRALGDKAGTLINFLNEKVAEDIYGERLGIKYRDKQSGGLTLNLGIVDIDETSSKAVIDIRYPVTADGGDIFAKIKDTAEKYGVTANLLSDSKPLYVKEDSELITKLKSAYKTVTGEEAALYSTGGGTYARELKNGVAFGAGMKPLSYYNIHGADEFLEIDDFMKHCEICLQAIYELSCD</sequence>
<dbReference type="InterPro" id="IPR050072">
    <property type="entry name" value="Peptidase_M20A"/>
</dbReference>
<dbReference type="PROSITE" id="PS00758">
    <property type="entry name" value="ARGE_DAPE_CPG2_1"/>
    <property type="match status" value="1"/>
</dbReference>
<evidence type="ECO:0000256" key="8">
    <source>
        <dbReference type="ARBA" id="ARBA00023049"/>
    </source>
</evidence>
<evidence type="ECO:0000256" key="4">
    <source>
        <dbReference type="ARBA" id="ARBA00022723"/>
    </source>
</evidence>
<dbReference type="Gene3D" id="3.30.70.360">
    <property type="match status" value="2"/>
</dbReference>
<dbReference type="AlphaFoldDB" id="A0A078KU07"/>
<reference evidence="10" key="1">
    <citation type="submission" date="2014-07" db="EMBL/GenBank/DDBJ databases">
        <authorList>
            <person name="Wibberg D."/>
        </authorList>
    </citation>
    <scope>NUCLEOTIDE SEQUENCE [LARGE SCALE GENOMIC DNA]</scope>
    <source>
        <strain evidence="10">DG5</strain>
    </source>
</reference>
<organism evidence="9 10">
    <name type="scientific">[Clostridium] cellulosi</name>
    <dbReference type="NCBI Taxonomy" id="29343"/>
    <lineage>
        <taxon>Bacteria</taxon>
        <taxon>Bacillati</taxon>
        <taxon>Bacillota</taxon>
        <taxon>Clostridia</taxon>
        <taxon>Eubacteriales</taxon>
        <taxon>Oscillospiraceae</taxon>
        <taxon>Oscillospiraceae incertae sedis</taxon>
    </lineage>
</organism>
<dbReference type="PATRIC" id="fig|29343.3.peg.1645"/>
<evidence type="ECO:0000256" key="3">
    <source>
        <dbReference type="ARBA" id="ARBA00022670"/>
    </source>
</evidence>
<protein>
    <submittedName>
        <fullName evidence="9">Putative dipeptidase YtjP</fullName>
        <ecNumber evidence="9">3.4.13.-</ecNumber>
    </submittedName>
</protein>
<dbReference type="STRING" id="29343.CCDG5_1560"/>
<accession>A0A078KU07</accession>
<dbReference type="InterPro" id="IPR002933">
    <property type="entry name" value="Peptidase_M20"/>
</dbReference>
<name>A0A078KU07_9FIRM</name>
<keyword evidence="3" id="KW-0645">Protease</keyword>
<dbReference type="OrthoDB" id="9761532at2"/>
<dbReference type="Gene3D" id="3.40.630.10">
    <property type="entry name" value="Zn peptidases"/>
    <property type="match status" value="1"/>
</dbReference>
<dbReference type="PANTHER" id="PTHR43808:SF31">
    <property type="entry name" value="N-ACETYL-L-CITRULLINE DEACETYLASE"/>
    <property type="match status" value="1"/>
</dbReference>
<keyword evidence="7 9" id="KW-0224">Dipeptidase</keyword>
<dbReference type="CDD" id="cd03888">
    <property type="entry name" value="M20_PepV"/>
    <property type="match status" value="1"/>
</dbReference>
<dbReference type="Proteomes" id="UP000032431">
    <property type="component" value="Chromosome I"/>
</dbReference>
<comment type="cofactor">
    <cofactor evidence="1">
        <name>Zn(2+)</name>
        <dbReference type="ChEBI" id="CHEBI:29105"/>
    </cofactor>
</comment>
<keyword evidence="6" id="KW-0862">Zinc</keyword>
<keyword evidence="5 9" id="KW-0378">Hydrolase</keyword>
<evidence type="ECO:0000256" key="5">
    <source>
        <dbReference type="ARBA" id="ARBA00022801"/>
    </source>
</evidence>
<dbReference type="PANTHER" id="PTHR43808">
    <property type="entry name" value="ACETYLORNITHINE DEACETYLASE"/>
    <property type="match status" value="1"/>
</dbReference>
<dbReference type="Pfam" id="PF01546">
    <property type="entry name" value="Peptidase_M20"/>
    <property type="match status" value="1"/>
</dbReference>
<dbReference type="GO" id="GO:0008270">
    <property type="term" value="F:zinc ion binding"/>
    <property type="evidence" value="ECO:0007669"/>
    <property type="project" value="InterPro"/>
</dbReference>
<evidence type="ECO:0000256" key="1">
    <source>
        <dbReference type="ARBA" id="ARBA00001947"/>
    </source>
</evidence>
<dbReference type="KEGG" id="ccel:CCDG5_1560"/>
<dbReference type="InterPro" id="IPR036264">
    <property type="entry name" value="Bact_exopeptidase_dim_dom"/>
</dbReference>
<dbReference type="SUPFAM" id="SSF53187">
    <property type="entry name" value="Zn-dependent exopeptidases"/>
    <property type="match status" value="1"/>
</dbReference>
<dbReference type="HOGENOM" id="CLU_031786_2_0_9"/>
<dbReference type="EMBL" id="LM995447">
    <property type="protein sequence ID" value="CDZ24670.1"/>
    <property type="molecule type" value="Genomic_DNA"/>
</dbReference>
<evidence type="ECO:0000256" key="7">
    <source>
        <dbReference type="ARBA" id="ARBA00022997"/>
    </source>
</evidence>
<keyword evidence="4" id="KW-0479">Metal-binding</keyword>
<evidence type="ECO:0000313" key="9">
    <source>
        <dbReference type="EMBL" id="CDZ24670.1"/>
    </source>
</evidence>
<comment type="similarity">
    <text evidence="2">Belongs to the peptidase M20A family.</text>
</comment>
<dbReference type="GO" id="GO:0006526">
    <property type="term" value="P:L-arginine biosynthetic process"/>
    <property type="evidence" value="ECO:0007669"/>
    <property type="project" value="TreeGrafter"/>
</dbReference>
<dbReference type="NCBIfam" id="TIGR01887">
    <property type="entry name" value="dipeptidaselike"/>
    <property type="match status" value="1"/>
</dbReference>
<dbReference type="EC" id="3.4.13.-" evidence="9"/>
<dbReference type="NCBIfam" id="NF005591">
    <property type="entry name" value="PRK07318.1"/>
    <property type="match status" value="1"/>
</dbReference>
<dbReference type="GO" id="GO:0016805">
    <property type="term" value="F:dipeptidase activity"/>
    <property type="evidence" value="ECO:0007669"/>
    <property type="project" value="UniProtKB-KW"/>
</dbReference>
<evidence type="ECO:0000256" key="2">
    <source>
        <dbReference type="ARBA" id="ARBA00006247"/>
    </source>
</evidence>
<keyword evidence="8" id="KW-0482">Metalloprotease</keyword>
<dbReference type="InterPro" id="IPR001261">
    <property type="entry name" value="ArgE/DapE_CS"/>
</dbReference>
<dbReference type="GO" id="GO:0006508">
    <property type="term" value="P:proteolysis"/>
    <property type="evidence" value="ECO:0007669"/>
    <property type="project" value="UniProtKB-KW"/>
</dbReference>
<proteinExistence type="inferred from homology"/>
<dbReference type="InterPro" id="IPR010964">
    <property type="entry name" value="M20A_pepV-rel"/>
</dbReference>
<dbReference type="GO" id="GO:0008777">
    <property type="term" value="F:acetylornithine deacetylase activity"/>
    <property type="evidence" value="ECO:0007669"/>
    <property type="project" value="TreeGrafter"/>
</dbReference>
<evidence type="ECO:0000313" key="10">
    <source>
        <dbReference type="Proteomes" id="UP000032431"/>
    </source>
</evidence>
<keyword evidence="10" id="KW-1185">Reference proteome</keyword>